<feature type="domain" description="Radical SAM core" evidence="12">
    <location>
        <begin position="58"/>
        <end position="272"/>
    </location>
</feature>
<evidence type="ECO:0000256" key="2">
    <source>
        <dbReference type="ARBA" id="ARBA00001966"/>
    </source>
</evidence>
<dbReference type="SUPFAM" id="SSF102114">
    <property type="entry name" value="Radical SAM enzymes"/>
    <property type="match status" value="1"/>
</dbReference>
<evidence type="ECO:0000256" key="1">
    <source>
        <dbReference type="ARBA" id="ARBA00001933"/>
    </source>
</evidence>
<feature type="modified residue" description="N6-(pyridoxal phosphate)lysine" evidence="11">
    <location>
        <position position="284"/>
    </location>
</feature>
<reference evidence="13" key="1">
    <citation type="submission" date="2020-01" db="EMBL/GenBank/DDBJ databases">
        <authorList>
            <person name="Meier V. D."/>
            <person name="Meier V D."/>
        </authorList>
    </citation>
    <scope>NUCLEOTIDE SEQUENCE</scope>
    <source>
        <strain evidence="13">HLG_WM_MAG_09</strain>
    </source>
</reference>
<sequence length="290" mass="33079">MSNFPEKLTATVTAQLAETAISLQFQDKVESTVADDLPEFKYDAVADQRYRVGRGMIRKYRNRLLLIAHSHCAVHCRYCFRRHYDYAEDTFQSEDIALLRDYLGEHPEIDEVILSGGDPLMLSNQRLEVLIGALYQQASIRRIRIHSRVLTVLSQRINAKFLELCQRYRSKLVMVTHINHAVEIDAESGQVIQQLRGLGIMILNQSVLLRGVNDDAVILNQLSEKLFSIGVMPYYLNLLDRVKGAEHFYLDDEAAKGIYRELAEITSGYLLPKLVRDDGQSAYKCIVGLT</sequence>
<dbReference type="Pfam" id="PF04055">
    <property type="entry name" value="Radical_SAM"/>
    <property type="match status" value="1"/>
</dbReference>
<name>A0A6S6SV65_9GAMM</name>
<evidence type="ECO:0000256" key="5">
    <source>
        <dbReference type="ARBA" id="ARBA00022691"/>
    </source>
</evidence>
<keyword evidence="6" id="KW-0479">Metal-binding</keyword>
<keyword evidence="5" id="KW-0949">S-adenosyl-L-methionine</keyword>
<evidence type="ECO:0000256" key="3">
    <source>
        <dbReference type="ARBA" id="ARBA00008703"/>
    </source>
</evidence>
<evidence type="ECO:0000256" key="7">
    <source>
        <dbReference type="ARBA" id="ARBA00022898"/>
    </source>
</evidence>
<dbReference type="PROSITE" id="PS51918">
    <property type="entry name" value="RADICAL_SAM"/>
    <property type="match status" value="1"/>
</dbReference>
<comment type="similarity">
    <text evidence="3">Belongs to the radical SAM superfamily. KamA family.</text>
</comment>
<evidence type="ECO:0000256" key="9">
    <source>
        <dbReference type="ARBA" id="ARBA00023014"/>
    </source>
</evidence>
<evidence type="ECO:0000313" key="13">
    <source>
        <dbReference type="EMBL" id="CAA6806898.1"/>
    </source>
</evidence>
<evidence type="ECO:0000256" key="11">
    <source>
        <dbReference type="PIRSR" id="PIRSR603739-50"/>
    </source>
</evidence>
<dbReference type="PANTHER" id="PTHR30538:SF1">
    <property type="entry name" value="L-LYSINE 2,3-AMINOMUTASE"/>
    <property type="match status" value="1"/>
</dbReference>
<keyword evidence="10" id="KW-0413">Isomerase</keyword>
<keyword evidence="8" id="KW-0408">Iron</keyword>
<dbReference type="GO" id="GO:0016853">
    <property type="term" value="F:isomerase activity"/>
    <property type="evidence" value="ECO:0007669"/>
    <property type="project" value="UniProtKB-KW"/>
</dbReference>
<dbReference type="InterPro" id="IPR007197">
    <property type="entry name" value="rSAM"/>
</dbReference>
<evidence type="ECO:0000256" key="6">
    <source>
        <dbReference type="ARBA" id="ARBA00022723"/>
    </source>
</evidence>
<dbReference type="GO" id="GO:0051539">
    <property type="term" value="F:4 iron, 4 sulfur cluster binding"/>
    <property type="evidence" value="ECO:0007669"/>
    <property type="project" value="UniProtKB-KW"/>
</dbReference>
<dbReference type="InterPro" id="IPR058240">
    <property type="entry name" value="rSAM_sf"/>
</dbReference>
<organism evidence="13">
    <name type="scientific">uncultured Thiotrichaceae bacterium</name>
    <dbReference type="NCBI Taxonomy" id="298394"/>
    <lineage>
        <taxon>Bacteria</taxon>
        <taxon>Pseudomonadati</taxon>
        <taxon>Pseudomonadota</taxon>
        <taxon>Gammaproteobacteria</taxon>
        <taxon>Thiotrichales</taxon>
        <taxon>Thiotrichaceae</taxon>
        <taxon>environmental samples</taxon>
    </lineage>
</organism>
<evidence type="ECO:0000256" key="10">
    <source>
        <dbReference type="ARBA" id="ARBA00023235"/>
    </source>
</evidence>
<dbReference type="NCBIfam" id="TIGR00238">
    <property type="entry name" value="KamA family radical SAM protein"/>
    <property type="match status" value="1"/>
</dbReference>
<dbReference type="Gene3D" id="3.20.20.70">
    <property type="entry name" value="Aldolase class I"/>
    <property type="match status" value="1"/>
</dbReference>
<evidence type="ECO:0000259" key="12">
    <source>
        <dbReference type="PROSITE" id="PS51918"/>
    </source>
</evidence>
<dbReference type="SFLD" id="SFLDS00029">
    <property type="entry name" value="Radical_SAM"/>
    <property type="match status" value="1"/>
</dbReference>
<accession>A0A6S6SV65</accession>
<dbReference type="SFLD" id="SFLDG01070">
    <property type="entry name" value="PLP-dependent"/>
    <property type="match status" value="1"/>
</dbReference>
<dbReference type="GO" id="GO:0046872">
    <property type="term" value="F:metal ion binding"/>
    <property type="evidence" value="ECO:0007669"/>
    <property type="project" value="UniProtKB-KW"/>
</dbReference>
<dbReference type="InterPro" id="IPR003739">
    <property type="entry name" value="Lys_aminomutase/Glu_NH3_mut"/>
</dbReference>
<protein>
    <submittedName>
        <fullName evidence="13">Lysyl-lysine 2,3-aminomutase</fullName>
    </submittedName>
</protein>
<dbReference type="InterPro" id="IPR013785">
    <property type="entry name" value="Aldolase_TIM"/>
</dbReference>
<keyword evidence="7 11" id="KW-0663">Pyridoxal phosphate</keyword>
<comment type="cofactor">
    <cofactor evidence="2">
        <name>[4Fe-4S] cluster</name>
        <dbReference type="ChEBI" id="CHEBI:49883"/>
    </cofactor>
</comment>
<dbReference type="EMBL" id="CACVAT010000102">
    <property type="protein sequence ID" value="CAA6806898.1"/>
    <property type="molecule type" value="Genomic_DNA"/>
</dbReference>
<evidence type="ECO:0000256" key="8">
    <source>
        <dbReference type="ARBA" id="ARBA00023004"/>
    </source>
</evidence>
<keyword evidence="4" id="KW-0004">4Fe-4S</keyword>
<gene>
    <name evidence="13" type="ORF">HELGO_WM31235</name>
</gene>
<dbReference type="AlphaFoldDB" id="A0A6S6SV65"/>
<proteinExistence type="inferred from homology"/>
<keyword evidence="9" id="KW-0411">Iron-sulfur</keyword>
<comment type="cofactor">
    <cofactor evidence="1 11">
        <name>pyridoxal 5'-phosphate</name>
        <dbReference type="ChEBI" id="CHEBI:597326"/>
    </cofactor>
</comment>
<evidence type="ECO:0000256" key="4">
    <source>
        <dbReference type="ARBA" id="ARBA00022485"/>
    </source>
</evidence>
<dbReference type="CDD" id="cd01335">
    <property type="entry name" value="Radical_SAM"/>
    <property type="match status" value="1"/>
</dbReference>
<dbReference type="PANTHER" id="PTHR30538">
    <property type="entry name" value="LYSINE 2,3-AMINOMUTASE-RELATED"/>
    <property type="match status" value="1"/>
</dbReference>